<protein>
    <recommendedName>
        <fullName evidence="1">RNA-directed DNA polymerase</fullName>
        <ecNumber evidence="1">2.7.7.49</ecNumber>
    </recommendedName>
</protein>
<dbReference type="NCBIfam" id="TIGR04416">
    <property type="entry name" value="group_II_RT_mat"/>
    <property type="match status" value="1"/>
</dbReference>
<keyword evidence="4" id="KW-0479">Metal-binding</keyword>
<reference evidence="13" key="1">
    <citation type="journal article" date="2019" name="Int. J. Syst. Evol. Microbiol.">
        <title>The Global Catalogue of Microorganisms (GCM) 10K type strain sequencing project: providing services to taxonomists for standard genome sequencing and annotation.</title>
        <authorList>
            <consortium name="The Broad Institute Genomics Platform"/>
            <consortium name="The Broad Institute Genome Sequencing Center for Infectious Disease"/>
            <person name="Wu L."/>
            <person name="Ma J."/>
        </authorList>
    </citation>
    <scope>NUCLEOTIDE SEQUENCE [LARGE SCALE GENOMIC DNA]</scope>
    <source>
        <strain evidence="13">CGMCC 1.12849</strain>
    </source>
</reference>
<dbReference type="SUPFAM" id="SSF56672">
    <property type="entry name" value="DNA/RNA polymerases"/>
    <property type="match status" value="1"/>
</dbReference>
<comment type="function">
    <text evidence="8">Poorly processive, error-prone DNA polymerase involved in untargeted mutagenesis. Copies undamaged DNA at stalled replication forks, which arise in vivo from mismatched or misaligned primer ends. These misaligned primers can be extended by PolIV. Exhibits no 3'-5' exonuclease (proofreading) activity. May be involved in translesional synthesis, in conjunction with the beta clamp from PolIII.</text>
</comment>
<proteinExistence type="inferred from homology"/>
<evidence type="ECO:0000256" key="6">
    <source>
        <dbReference type="ARBA" id="ARBA00022918"/>
    </source>
</evidence>
<feature type="domain" description="Reverse transcriptase" evidence="11">
    <location>
        <begin position="75"/>
        <end position="301"/>
    </location>
</feature>
<dbReference type="PROSITE" id="PS50878">
    <property type="entry name" value="RT_POL"/>
    <property type="match status" value="1"/>
</dbReference>
<keyword evidence="13" id="KW-1185">Reference proteome</keyword>
<evidence type="ECO:0000256" key="4">
    <source>
        <dbReference type="ARBA" id="ARBA00022723"/>
    </source>
</evidence>
<dbReference type="InterPro" id="IPR000123">
    <property type="entry name" value="Reverse_transcriptase_msDNA"/>
</dbReference>
<gene>
    <name evidence="12" type="primary">ltrA</name>
    <name evidence="12" type="ORF">ACFO7V_08825</name>
</gene>
<comment type="catalytic activity">
    <reaction evidence="10">
        <text>DNA(n) + a 2'-deoxyribonucleoside 5'-triphosphate = DNA(n+1) + diphosphate</text>
        <dbReference type="Rhea" id="RHEA:22508"/>
        <dbReference type="Rhea" id="RHEA-COMP:17339"/>
        <dbReference type="Rhea" id="RHEA-COMP:17340"/>
        <dbReference type="ChEBI" id="CHEBI:33019"/>
        <dbReference type="ChEBI" id="CHEBI:61560"/>
        <dbReference type="ChEBI" id="CHEBI:173112"/>
        <dbReference type="EC" id="2.7.7.49"/>
    </reaction>
</comment>
<keyword evidence="6 12" id="KW-0695">RNA-directed DNA polymerase</keyword>
<dbReference type="InterPro" id="IPR051083">
    <property type="entry name" value="GrpII_Intron_Splice-Mob/Def"/>
</dbReference>
<comment type="caution">
    <text evidence="12">The sequence shown here is derived from an EMBL/GenBank/DDBJ whole genome shotgun (WGS) entry which is preliminary data.</text>
</comment>
<dbReference type="Gene3D" id="3.30.70.270">
    <property type="match status" value="1"/>
</dbReference>
<dbReference type="InterPro" id="IPR043502">
    <property type="entry name" value="DNA/RNA_pol_sf"/>
</dbReference>
<dbReference type="RefSeq" id="WP_346060106.1">
    <property type="nucleotide sequence ID" value="NZ_BAAAVQ010000073.1"/>
</dbReference>
<keyword evidence="7" id="KW-0051">Antiviral defense</keyword>
<keyword evidence="2 12" id="KW-0808">Transferase</keyword>
<dbReference type="Pfam" id="PF00078">
    <property type="entry name" value="RVT_1"/>
    <property type="match status" value="1"/>
</dbReference>
<dbReference type="Proteomes" id="UP001595884">
    <property type="component" value="Unassembled WGS sequence"/>
</dbReference>
<dbReference type="Pfam" id="PF08388">
    <property type="entry name" value="GIIM"/>
    <property type="match status" value="1"/>
</dbReference>
<comment type="similarity">
    <text evidence="9">Belongs to the bacterial reverse transcriptase family.</text>
</comment>
<evidence type="ECO:0000256" key="2">
    <source>
        <dbReference type="ARBA" id="ARBA00022679"/>
    </source>
</evidence>
<evidence type="ECO:0000313" key="12">
    <source>
        <dbReference type="EMBL" id="MFC4716241.1"/>
    </source>
</evidence>
<dbReference type="EC" id="2.7.7.49" evidence="1"/>
<dbReference type="InterPro" id="IPR000477">
    <property type="entry name" value="RT_dom"/>
</dbReference>
<dbReference type="PRINTS" id="PR00866">
    <property type="entry name" value="RNADNAPOLMS"/>
</dbReference>
<name>A0ABV9MK08_9MICC</name>
<keyword evidence="3 12" id="KW-0548">Nucleotidyltransferase</keyword>
<evidence type="ECO:0000256" key="5">
    <source>
        <dbReference type="ARBA" id="ARBA00022842"/>
    </source>
</evidence>
<evidence type="ECO:0000256" key="7">
    <source>
        <dbReference type="ARBA" id="ARBA00023118"/>
    </source>
</evidence>
<dbReference type="InterPro" id="IPR013597">
    <property type="entry name" value="Mat_intron_G2"/>
</dbReference>
<evidence type="ECO:0000256" key="1">
    <source>
        <dbReference type="ARBA" id="ARBA00012493"/>
    </source>
</evidence>
<dbReference type="PANTHER" id="PTHR34047">
    <property type="entry name" value="NUCLEAR INTRON MATURASE 1, MITOCHONDRIAL-RELATED"/>
    <property type="match status" value="1"/>
</dbReference>
<sequence>MEPLVSPTSSVRSGEPVVDGDVLRDQQADLWEQVFSKGNLLIALKRVERNKGSAGVDGLEAHAWREWCHEHWSETRKSLDAGTYAPLPVRQVMIPKPDGGQRMLGVPSVLDRLIQQALAQVLSPVFDPGFVPVSYGFRPGKSAHDAVVVARTVIAQGYKWVVEVDLDAFFDRVNHDVLMSKVARKVKDKRVLKLVRRYLEAGIMAQGVRRETVEGTPQGSPLSPLLSNIMLDDFDQEFWSRRHRFVRYADDIRIFVKSKRAASRVLEQATKVLEQRLKLKVNRQKSMINPVSVATLLGFGFYFIKGRKVRIRIAPKAWKRMKERIRRLSSRRWSVSMGYRVYKLNRYVRGWMGYFRLSMTPDKFNELDQWFRRRLRQIRWKEWKRPRTRVANLRRLGVTKDKAYQWGNSSRAYWRVAKSPILHRALPTQYWESLGVVFFSRAWDRFQ</sequence>
<dbReference type="InterPro" id="IPR043128">
    <property type="entry name" value="Rev_trsase/Diguanyl_cyclase"/>
</dbReference>
<evidence type="ECO:0000259" key="11">
    <source>
        <dbReference type="PROSITE" id="PS50878"/>
    </source>
</evidence>
<keyword evidence="5" id="KW-0460">Magnesium</keyword>
<dbReference type="CDD" id="cd01651">
    <property type="entry name" value="RT_G2_intron"/>
    <property type="match status" value="1"/>
</dbReference>
<dbReference type="GO" id="GO:0003964">
    <property type="term" value="F:RNA-directed DNA polymerase activity"/>
    <property type="evidence" value="ECO:0007669"/>
    <property type="project" value="UniProtKB-KW"/>
</dbReference>
<evidence type="ECO:0000256" key="9">
    <source>
        <dbReference type="ARBA" id="ARBA00034120"/>
    </source>
</evidence>
<dbReference type="PANTHER" id="PTHR34047:SF8">
    <property type="entry name" value="PROTEIN YKFC"/>
    <property type="match status" value="1"/>
</dbReference>
<dbReference type="InterPro" id="IPR030931">
    <property type="entry name" value="Group_II_RT_mat"/>
</dbReference>
<evidence type="ECO:0000313" key="13">
    <source>
        <dbReference type="Proteomes" id="UP001595884"/>
    </source>
</evidence>
<evidence type="ECO:0000256" key="3">
    <source>
        <dbReference type="ARBA" id="ARBA00022695"/>
    </source>
</evidence>
<accession>A0ABV9MK08</accession>
<organism evidence="12 13">
    <name type="scientific">Glutamicibacter bergerei</name>
    <dbReference type="NCBI Taxonomy" id="256702"/>
    <lineage>
        <taxon>Bacteria</taxon>
        <taxon>Bacillati</taxon>
        <taxon>Actinomycetota</taxon>
        <taxon>Actinomycetes</taxon>
        <taxon>Micrococcales</taxon>
        <taxon>Micrococcaceae</taxon>
        <taxon>Glutamicibacter</taxon>
    </lineage>
</organism>
<dbReference type="EMBL" id="JBHSHE010000037">
    <property type="protein sequence ID" value="MFC4716241.1"/>
    <property type="molecule type" value="Genomic_DNA"/>
</dbReference>
<evidence type="ECO:0000256" key="10">
    <source>
        <dbReference type="ARBA" id="ARBA00048173"/>
    </source>
</evidence>
<evidence type="ECO:0000256" key="8">
    <source>
        <dbReference type="ARBA" id="ARBA00025589"/>
    </source>
</evidence>